<dbReference type="SUPFAM" id="SSF55909">
    <property type="entry name" value="Pentein"/>
    <property type="match status" value="1"/>
</dbReference>
<comment type="caution">
    <text evidence="4">The sequence shown here is derived from an EMBL/GenBank/DDBJ whole genome shotgun (WGS) entry which is preliminary data.</text>
</comment>
<dbReference type="RefSeq" id="WP_073708700.1">
    <property type="nucleotide sequence ID" value="NZ_MQSV01000001.1"/>
</dbReference>
<dbReference type="Gene3D" id="2.60.40.1700">
    <property type="entry name" value="Protein-arginine deiminase, central domain"/>
    <property type="match status" value="1"/>
</dbReference>
<name>A0A1Q5PQK8_9ACTO</name>
<feature type="transmembrane region" description="Helical" evidence="2">
    <location>
        <begin position="26"/>
        <end position="46"/>
    </location>
</feature>
<dbReference type="GO" id="GO:0005737">
    <property type="term" value="C:cytoplasm"/>
    <property type="evidence" value="ECO:0007669"/>
    <property type="project" value="InterPro"/>
</dbReference>
<dbReference type="Pfam" id="PF03068">
    <property type="entry name" value="PAD"/>
    <property type="match status" value="1"/>
</dbReference>
<feature type="domain" description="Protein-arginine deiminase C-terminal" evidence="3">
    <location>
        <begin position="355"/>
        <end position="755"/>
    </location>
</feature>
<evidence type="ECO:0000313" key="4">
    <source>
        <dbReference type="EMBL" id="OKL49816.1"/>
    </source>
</evidence>
<dbReference type="PANTHER" id="PTHR10837:SF8">
    <property type="entry name" value="PROTEIN-ARGININE DEIMINASE"/>
    <property type="match status" value="1"/>
</dbReference>
<dbReference type="InterPro" id="IPR036556">
    <property type="entry name" value="PAD_central_sf"/>
</dbReference>
<feature type="transmembrane region" description="Helical" evidence="2">
    <location>
        <begin position="53"/>
        <end position="70"/>
    </location>
</feature>
<protein>
    <recommendedName>
        <fullName evidence="3">Protein-arginine deiminase C-terminal domain-containing protein</fullName>
    </recommendedName>
</protein>
<dbReference type="InterPro" id="IPR004303">
    <property type="entry name" value="PAD"/>
</dbReference>
<dbReference type="STRING" id="1921764.BSR28_08365"/>
<dbReference type="OrthoDB" id="249764at2"/>
<feature type="region of interest" description="Disordered" evidence="1">
    <location>
        <begin position="73"/>
        <end position="179"/>
    </location>
</feature>
<dbReference type="PANTHER" id="PTHR10837">
    <property type="entry name" value="PEPTIDYLARGININE DEIMINASE"/>
    <property type="match status" value="1"/>
</dbReference>
<reference evidence="4 5" key="1">
    <citation type="submission" date="2016-11" db="EMBL/GenBank/DDBJ databases">
        <title>Actinomyces gypaetusis sp. nov. isolated from the vulture Gypaetus barbatus in Qinghai Tibet Plateau China.</title>
        <authorList>
            <person name="Meng X."/>
        </authorList>
    </citation>
    <scope>NUCLEOTIDE SEQUENCE [LARGE SCALE GENOMIC DNA]</scope>
    <source>
        <strain evidence="4 5">VUL4_2</strain>
    </source>
</reference>
<evidence type="ECO:0000313" key="5">
    <source>
        <dbReference type="Proteomes" id="UP000186785"/>
    </source>
</evidence>
<dbReference type="SUPFAM" id="SSF110083">
    <property type="entry name" value="Peptidylarginine deiminase Pad4, middle domain"/>
    <property type="match status" value="1"/>
</dbReference>
<dbReference type="GO" id="GO:0004668">
    <property type="term" value="F:protein-arginine deiminase activity"/>
    <property type="evidence" value="ECO:0007669"/>
    <property type="project" value="InterPro"/>
</dbReference>
<dbReference type="Gene3D" id="3.75.10.10">
    <property type="entry name" value="L-arginine/glycine Amidinotransferase, Chain A"/>
    <property type="match status" value="1"/>
</dbReference>
<keyword evidence="2" id="KW-0472">Membrane</keyword>
<dbReference type="AlphaFoldDB" id="A0A1Q5PQK8"/>
<organism evidence="4 5">
    <name type="scientific">Boudabousia liubingyangii</name>
    <dbReference type="NCBI Taxonomy" id="1921764"/>
    <lineage>
        <taxon>Bacteria</taxon>
        <taxon>Bacillati</taxon>
        <taxon>Actinomycetota</taxon>
        <taxon>Actinomycetes</taxon>
        <taxon>Actinomycetales</taxon>
        <taxon>Actinomycetaceae</taxon>
        <taxon>Boudabousia</taxon>
    </lineage>
</organism>
<evidence type="ECO:0000259" key="3">
    <source>
        <dbReference type="Pfam" id="PF03068"/>
    </source>
</evidence>
<dbReference type="EMBL" id="MQSV01000001">
    <property type="protein sequence ID" value="OKL49816.1"/>
    <property type="molecule type" value="Genomic_DNA"/>
</dbReference>
<feature type="compositionally biased region" description="Pro residues" evidence="1">
    <location>
        <begin position="157"/>
        <end position="171"/>
    </location>
</feature>
<keyword evidence="2" id="KW-0812">Transmembrane</keyword>
<dbReference type="InterPro" id="IPR013530">
    <property type="entry name" value="PAD_C"/>
</dbReference>
<accession>A0A1Q5PQK8</accession>
<keyword evidence="5" id="KW-1185">Reference proteome</keyword>
<gene>
    <name evidence="4" type="ORF">BSR29_02390</name>
</gene>
<sequence>MNVLTTQGQTGIPGYCLPDLSKTGTVAQTVAITALLLAALGIALILMRKSKRAALAAPLALALVAVGINMPDQANASTPKTCPKGYHYEASLDPDNQKAPQKHGAHQQAGTKEPAQTPATSPEIKPAPSPEPNGTKKPATPKPGTKPAPGQTSEQPSPKPLPAPAKPGKPQPRPEDNPLAGKVLIVSDANRDGKANPEDPADQNPAAATATSGAVFLANLDDSAKRCPLKNKAGKPLELEELRTCSDANDTEINGAEDLKDLAPLTIKAIPTISEQGSGKIKLDAASQKKVNLFINRNGKWEHLKEGQSLSAKELRQNVQLRLEGIDVVKDQSWDGHVTVTLEVTDGGHRATSQAHLKAAPLITQNHLQKLQTLYTLTKRSGHFSGRLTSEIAGLASKAAFKAQPFGDSREVWVQDSFEPMYQVMPTENGPRIMRVMLKTDQVRGVYTYEDRPNEKPDATDKTSIYQALYGLRGPGVGILDIGKRQANYTLDSGGNIETLPPMPGYPAGRILMGKRTAANIPADAEENEPLEPSESIRDFFTAQKVQKPIYLDTSFLSVGHIDEMITTVPANTKLGWKLVVSSPQAGLEIFKKLQAEGHGKEQLMSHEGAQGNTIDGALEKGRADWVNGNAERIIQKNIDIIKKETGITDADIIRVPVFYRAEVDDDDPNGVNLDAKTYAADFIPNAVNGVVANNKTFIAPRQFGPVIGGKDLYQEAVEKAFAQAGMKVLYADTYRTLYVHGGELHCGTNAIREATPYFLKGASEANPTAGK</sequence>
<keyword evidence="2" id="KW-1133">Transmembrane helix</keyword>
<dbReference type="Proteomes" id="UP000186785">
    <property type="component" value="Unassembled WGS sequence"/>
</dbReference>
<proteinExistence type="predicted"/>
<evidence type="ECO:0000256" key="1">
    <source>
        <dbReference type="SAM" id="MobiDB-lite"/>
    </source>
</evidence>
<evidence type="ECO:0000256" key="2">
    <source>
        <dbReference type="SAM" id="Phobius"/>
    </source>
</evidence>
<dbReference type="GO" id="GO:0005509">
    <property type="term" value="F:calcium ion binding"/>
    <property type="evidence" value="ECO:0007669"/>
    <property type="project" value="InterPro"/>
</dbReference>